<dbReference type="PANTHER" id="PTHR10196">
    <property type="entry name" value="SUGAR KINASE"/>
    <property type="match status" value="1"/>
</dbReference>
<dbReference type="GO" id="GO:0006465">
    <property type="term" value="P:signal peptide processing"/>
    <property type="evidence" value="ECO:0007669"/>
    <property type="project" value="InterPro"/>
</dbReference>
<keyword evidence="10 13" id="KW-0472">Membrane</keyword>
<keyword evidence="12" id="KW-0547">Nucleotide-binding</keyword>
<keyword evidence="5 12" id="KW-0808">Transferase</keyword>
<name>A0A2V1AMA1_9ASCO</name>
<evidence type="ECO:0000256" key="6">
    <source>
        <dbReference type="ARBA" id="ARBA00022692"/>
    </source>
</evidence>
<feature type="domain" description="Carbohydrate kinase FGGY N-terminal" evidence="14">
    <location>
        <begin position="213"/>
        <end position="314"/>
    </location>
</feature>
<evidence type="ECO:0000256" key="3">
    <source>
        <dbReference type="ARBA" id="ARBA00009156"/>
    </source>
</evidence>
<comment type="subcellular location">
    <subcellularLocation>
        <location evidence="1">Endoplasmic reticulum membrane</location>
        <topology evidence="1">Multi-pass membrane protein</topology>
    </subcellularLocation>
</comment>
<evidence type="ECO:0000256" key="11">
    <source>
        <dbReference type="ARBA" id="ARBA00048885"/>
    </source>
</evidence>
<accession>A0A2V1AMA1</accession>
<proteinExistence type="inferred from homology"/>
<dbReference type="RefSeq" id="XP_025340357.1">
    <property type="nucleotide sequence ID" value="XM_025486909.1"/>
</dbReference>
<dbReference type="Gene3D" id="3.30.420.40">
    <property type="match status" value="2"/>
</dbReference>
<dbReference type="VEuPathDB" id="FungiDB:CXQ85_003261"/>
<organism evidence="16 17">
    <name type="scientific">Candidozyma haemuli</name>
    <dbReference type="NCBI Taxonomy" id="45357"/>
    <lineage>
        <taxon>Eukaryota</taxon>
        <taxon>Fungi</taxon>
        <taxon>Dikarya</taxon>
        <taxon>Ascomycota</taxon>
        <taxon>Saccharomycotina</taxon>
        <taxon>Pichiomycetes</taxon>
        <taxon>Metschnikowiaceae</taxon>
        <taxon>Candidozyma</taxon>
    </lineage>
</organism>
<dbReference type="GO" id="GO:0005787">
    <property type="term" value="C:signal peptidase complex"/>
    <property type="evidence" value="ECO:0007669"/>
    <property type="project" value="InterPro"/>
</dbReference>
<evidence type="ECO:0000256" key="9">
    <source>
        <dbReference type="ARBA" id="ARBA00022989"/>
    </source>
</evidence>
<feature type="transmembrane region" description="Helical" evidence="13">
    <location>
        <begin position="52"/>
        <end position="71"/>
    </location>
</feature>
<evidence type="ECO:0000256" key="5">
    <source>
        <dbReference type="ARBA" id="ARBA00022679"/>
    </source>
</evidence>
<dbReference type="PANTHER" id="PTHR10196:SF57">
    <property type="entry name" value="XYLULOSE KINASE"/>
    <property type="match status" value="1"/>
</dbReference>
<evidence type="ECO:0000256" key="2">
    <source>
        <dbReference type="ARBA" id="ARBA00005245"/>
    </source>
</evidence>
<dbReference type="AlphaFoldDB" id="A0A2V1AMA1"/>
<comment type="catalytic activity">
    <reaction evidence="11 12">
        <text>D-xylulose + ATP = D-xylulose 5-phosphate + ADP + H(+)</text>
        <dbReference type="Rhea" id="RHEA:10964"/>
        <dbReference type="ChEBI" id="CHEBI:15378"/>
        <dbReference type="ChEBI" id="CHEBI:17140"/>
        <dbReference type="ChEBI" id="CHEBI:30616"/>
        <dbReference type="ChEBI" id="CHEBI:57737"/>
        <dbReference type="ChEBI" id="CHEBI:456216"/>
        <dbReference type="EC" id="2.7.1.17"/>
    </reaction>
</comment>
<sequence length="684" mass="75705">MDQIAAQINDLLEFPIDFEGQKKVDRIITLFVPVSAIVSVIAGFLTQSLFSLVVTFALTVLVTLVLVLPPWPQYKQNPVNSDDLFLGFDLSTQQLKVIVTDADLNARKTYAVGFDDYFKDKYGVNKGVLTDENAGEILSPVKMWLEAVDTAFGLMKKDNFPFQQVKGMSGSGMQHGSVYWSSSASDALENLGNASSLLEGLDGALAWETSPNWQDHSTGQEIKDFEKVTGGPDNLAERTGSRAHHRFTGLQIRKLAVRKAPEVYQKTSRISLVSSFLASVLLGKIAPIEHADACGMNIYNIADGKYDEELTSVAAGVHPSLDGASKEDTANGVRELKDKLGPIDEITYDALGTVCPYFIKKYGFSEDAKIYSFTGDNLATIISLPVEQNDVMMSLGTSTTVLLVTEQFNPSSQYHLFKHPTIKNAYMGMICYSNGALAREYVRNDVNEKYKLGRDSWDKFDEILDASEKFDNRLGIYFPIGEIVPNAASQFKRCKLEQNGKIEEVQEWECEEDVTSIVESQTISCRLRAGPMLSGSASASTDTPDIEDKGLKGLYHKLHTDFGDIYTDGKKQTFSSLTAKPHKLFFVGGASKNTSIIRKMASIMGATAGNFQVEIPNACALGGAYKASWSYACEQSKKWIDYNEYLSKNFNFNEVDNLDVKSQWENYFPAMGLLAKMEQSLKHD</sequence>
<dbReference type="EC" id="2.7.1.17" evidence="12"/>
<dbReference type="InterPro" id="IPR043129">
    <property type="entry name" value="ATPase_NBD"/>
</dbReference>
<evidence type="ECO:0000256" key="8">
    <source>
        <dbReference type="ARBA" id="ARBA00022824"/>
    </source>
</evidence>
<reference evidence="16 17" key="1">
    <citation type="submission" date="2017-12" db="EMBL/GenBank/DDBJ databases">
        <title>Genome Sequence of a Multidrug-Resistant Candida haemulonii Isolate from a Patient with Chronic Leg Ulcers in Israel.</title>
        <authorList>
            <person name="Chow N.A."/>
            <person name="Gade L."/>
            <person name="Batra D."/>
            <person name="Rowe L.A."/>
            <person name="Ben-Ami R."/>
            <person name="Loparev V.N."/>
            <person name="Litvintseva A.P."/>
        </authorList>
    </citation>
    <scope>NUCLEOTIDE SEQUENCE [LARGE SCALE GENOMIC DNA]</scope>
    <source>
        <strain evidence="16 17">B11899</strain>
    </source>
</reference>
<dbReference type="Pfam" id="PF02782">
    <property type="entry name" value="FGGY_C"/>
    <property type="match status" value="1"/>
</dbReference>
<dbReference type="GO" id="GO:0005524">
    <property type="term" value="F:ATP binding"/>
    <property type="evidence" value="ECO:0007669"/>
    <property type="project" value="UniProtKB-UniRule"/>
</dbReference>
<keyword evidence="12" id="KW-0119">Carbohydrate metabolism</keyword>
<gene>
    <name evidence="16" type="ORF">CXQ85_003261</name>
</gene>
<evidence type="ECO:0000256" key="12">
    <source>
        <dbReference type="RuleBase" id="RU367058"/>
    </source>
</evidence>
<dbReference type="Pfam" id="PF06645">
    <property type="entry name" value="SPC12"/>
    <property type="match status" value="1"/>
</dbReference>
<comment type="similarity">
    <text evidence="3 12">Belongs to the FGGY kinase family.</text>
</comment>
<dbReference type="GO" id="GO:0042732">
    <property type="term" value="P:D-xylose metabolic process"/>
    <property type="evidence" value="ECO:0007669"/>
    <property type="project" value="UniProtKB-UniRule"/>
</dbReference>
<comment type="caution">
    <text evidence="16">The sequence shown here is derived from an EMBL/GenBank/DDBJ whole genome shotgun (WGS) entry which is preliminary data.</text>
</comment>
<dbReference type="Proteomes" id="UP000244309">
    <property type="component" value="Unassembled WGS sequence"/>
</dbReference>
<evidence type="ECO:0000313" key="16">
    <source>
        <dbReference type="EMBL" id="PVH19417.1"/>
    </source>
</evidence>
<dbReference type="STRING" id="45357.A0A2V1AMA1"/>
<dbReference type="SUPFAM" id="SSF53067">
    <property type="entry name" value="Actin-like ATPase domain"/>
    <property type="match status" value="2"/>
</dbReference>
<dbReference type="CDD" id="cd07776">
    <property type="entry name" value="ASKHA_NBD_FGGY_SpXK-like"/>
    <property type="match status" value="1"/>
</dbReference>
<dbReference type="OrthoDB" id="1728974at2759"/>
<evidence type="ECO:0000259" key="15">
    <source>
        <dbReference type="Pfam" id="PF02782"/>
    </source>
</evidence>
<keyword evidence="4 12" id="KW-0859">Xylose metabolism</keyword>
<evidence type="ECO:0000256" key="10">
    <source>
        <dbReference type="ARBA" id="ARBA00023136"/>
    </source>
</evidence>
<dbReference type="GO" id="GO:0004856">
    <property type="term" value="F:D-xylulokinase activity"/>
    <property type="evidence" value="ECO:0007669"/>
    <property type="project" value="UniProtKB-UniRule"/>
</dbReference>
<dbReference type="EMBL" id="PKFO01000002">
    <property type="protein sequence ID" value="PVH19417.1"/>
    <property type="molecule type" value="Genomic_DNA"/>
</dbReference>
<evidence type="ECO:0000256" key="13">
    <source>
        <dbReference type="SAM" id="Phobius"/>
    </source>
</evidence>
<evidence type="ECO:0000259" key="14">
    <source>
        <dbReference type="Pfam" id="PF00370"/>
    </source>
</evidence>
<evidence type="ECO:0000256" key="1">
    <source>
        <dbReference type="ARBA" id="ARBA00004477"/>
    </source>
</evidence>
<dbReference type="GO" id="GO:0005829">
    <property type="term" value="C:cytosol"/>
    <property type="evidence" value="ECO:0007669"/>
    <property type="project" value="TreeGrafter"/>
</dbReference>
<dbReference type="InterPro" id="IPR042024">
    <property type="entry name" value="D-XK_euk"/>
</dbReference>
<dbReference type="GeneID" id="37008592"/>
<keyword evidence="12" id="KW-0067">ATP-binding</keyword>
<keyword evidence="17" id="KW-1185">Reference proteome</keyword>
<evidence type="ECO:0000256" key="7">
    <source>
        <dbReference type="ARBA" id="ARBA00022777"/>
    </source>
</evidence>
<keyword evidence="7 12" id="KW-0418">Kinase</keyword>
<keyword evidence="6 13" id="KW-0812">Transmembrane</keyword>
<evidence type="ECO:0000256" key="4">
    <source>
        <dbReference type="ARBA" id="ARBA00022629"/>
    </source>
</evidence>
<feature type="domain" description="Carbohydrate kinase FGGY C-terminal" evidence="15">
    <location>
        <begin position="392"/>
        <end position="630"/>
    </location>
</feature>
<protein>
    <recommendedName>
        <fullName evidence="12">Xylulose kinase</fullName>
        <ecNumber evidence="12">2.7.1.17</ecNumber>
    </recommendedName>
</protein>
<dbReference type="Pfam" id="PF00370">
    <property type="entry name" value="FGGY_N"/>
    <property type="match status" value="1"/>
</dbReference>
<dbReference type="InterPro" id="IPR018484">
    <property type="entry name" value="FGGY_N"/>
</dbReference>
<keyword evidence="8" id="KW-0256">Endoplasmic reticulum</keyword>
<dbReference type="InterPro" id="IPR009542">
    <property type="entry name" value="Spc1/SPCS1"/>
</dbReference>
<feature type="transmembrane region" description="Helical" evidence="13">
    <location>
        <begin position="27"/>
        <end position="45"/>
    </location>
</feature>
<keyword evidence="9 13" id="KW-1133">Transmembrane helix</keyword>
<dbReference type="InterPro" id="IPR018485">
    <property type="entry name" value="FGGY_C"/>
</dbReference>
<evidence type="ECO:0000313" key="17">
    <source>
        <dbReference type="Proteomes" id="UP000244309"/>
    </source>
</evidence>
<comment type="similarity">
    <text evidence="2">Belongs to the SPCS1 family.</text>
</comment>
<comment type="function">
    <text evidence="12">Highly specific D-xylulose kinase which participates in the catabolism of xylose. Xylose is a major component of hemicelluloses such as xylan. Most fungi utilize D-xylose via three enzymatic reactions, xylose reductase (XR), xylitol dehydrogenase (XDH), and xylulokinase, to form xylulose 5-phosphate, which enters pentose phosphate pathway.</text>
</comment>
<dbReference type="GO" id="GO:0005997">
    <property type="term" value="P:xylulose metabolic process"/>
    <property type="evidence" value="ECO:0007669"/>
    <property type="project" value="TreeGrafter"/>
</dbReference>